<dbReference type="AlphaFoldDB" id="A0A1D1YM74"/>
<feature type="region of interest" description="Disordered" evidence="1">
    <location>
        <begin position="307"/>
        <end position="335"/>
    </location>
</feature>
<feature type="compositionally biased region" description="Basic residues" evidence="1">
    <location>
        <begin position="131"/>
        <end position="143"/>
    </location>
</feature>
<gene>
    <name evidence="2" type="ORF">g.65559</name>
</gene>
<proteinExistence type="predicted"/>
<accession>A0A1D1YM74</accession>
<feature type="compositionally biased region" description="Low complexity" evidence="1">
    <location>
        <begin position="14"/>
        <end position="26"/>
    </location>
</feature>
<evidence type="ECO:0000313" key="2">
    <source>
        <dbReference type="EMBL" id="JAT55740.1"/>
    </source>
</evidence>
<feature type="non-terminal residue" evidence="2">
    <location>
        <position position="1"/>
    </location>
</feature>
<reference evidence="2" key="1">
    <citation type="submission" date="2015-07" db="EMBL/GenBank/DDBJ databases">
        <title>Transcriptome Assembly of Anthurium amnicola.</title>
        <authorList>
            <person name="Suzuki J."/>
        </authorList>
    </citation>
    <scope>NUCLEOTIDE SEQUENCE</scope>
</reference>
<sequence>TRLSSGGNRPPPASGAGLESAASGPPTRGVFISSRKQQPVRGGESPGPNARGKSPLYWALRGEDPPPPLSQKSCGALQLGRGTPPACRPRAPLCGSSCARPPRTPDHPTRPGLRLLVSSDGLPRTVASPRSPHHQQQRPRLPHHSGLAEARVSASRAQRPRPGPRLCLPHPRAWEATRGCPLPASSRLPRHAALLDAFSLLAAPMRTRSLLAAFRPCQQPPGSTVGTSSAPPNMAASSGYLPSSACPAGSFLGRPRCTRLFSGAPDMAASPRVPGLPAGSSGATPTWRPPRVLLARGLSTDSLLECPYAQPAPTPQRLPDHTMATSRPRLGLPAT</sequence>
<dbReference type="EMBL" id="GDJX01012196">
    <property type="protein sequence ID" value="JAT55740.1"/>
    <property type="molecule type" value="Transcribed_RNA"/>
</dbReference>
<evidence type="ECO:0000256" key="1">
    <source>
        <dbReference type="SAM" id="MobiDB-lite"/>
    </source>
</evidence>
<feature type="region of interest" description="Disordered" evidence="1">
    <location>
        <begin position="1"/>
        <end position="170"/>
    </location>
</feature>
<name>A0A1D1YM74_9ARAE</name>
<protein>
    <submittedName>
        <fullName evidence="2">Uncharacterized protein</fullName>
    </submittedName>
</protein>
<organism evidence="2">
    <name type="scientific">Anthurium amnicola</name>
    <dbReference type="NCBI Taxonomy" id="1678845"/>
    <lineage>
        <taxon>Eukaryota</taxon>
        <taxon>Viridiplantae</taxon>
        <taxon>Streptophyta</taxon>
        <taxon>Embryophyta</taxon>
        <taxon>Tracheophyta</taxon>
        <taxon>Spermatophyta</taxon>
        <taxon>Magnoliopsida</taxon>
        <taxon>Liliopsida</taxon>
        <taxon>Araceae</taxon>
        <taxon>Pothoideae</taxon>
        <taxon>Potheae</taxon>
        <taxon>Anthurium</taxon>
    </lineage>
</organism>